<accession>A0A8J1TYK7</accession>
<proteinExistence type="predicted"/>
<protein>
    <submittedName>
        <fullName evidence="2">Uncharacterized protein</fullName>
    </submittedName>
</protein>
<dbReference type="InterPro" id="IPR013087">
    <property type="entry name" value="Znf_C2H2_type"/>
</dbReference>
<dbReference type="SUPFAM" id="SSF57667">
    <property type="entry name" value="beta-beta-alpha zinc fingers"/>
    <property type="match status" value="1"/>
</dbReference>
<feature type="compositionally biased region" description="Polar residues" evidence="1">
    <location>
        <begin position="455"/>
        <end position="478"/>
    </location>
</feature>
<feature type="region of interest" description="Disordered" evidence="1">
    <location>
        <begin position="455"/>
        <end position="484"/>
    </location>
</feature>
<evidence type="ECO:0000313" key="2">
    <source>
        <dbReference type="EMBL" id="CAH1796897.1"/>
    </source>
</evidence>
<name>A0A8J1TYK7_OWEFU</name>
<dbReference type="Gene3D" id="3.30.160.60">
    <property type="entry name" value="Classic Zinc Finger"/>
    <property type="match status" value="1"/>
</dbReference>
<evidence type="ECO:0000256" key="1">
    <source>
        <dbReference type="SAM" id="MobiDB-lite"/>
    </source>
</evidence>
<dbReference type="EMBL" id="CAIIXF020000010">
    <property type="protein sequence ID" value="CAH1796897.1"/>
    <property type="molecule type" value="Genomic_DNA"/>
</dbReference>
<reference evidence="2" key="1">
    <citation type="submission" date="2022-03" db="EMBL/GenBank/DDBJ databases">
        <authorList>
            <person name="Martin C."/>
        </authorList>
    </citation>
    <scope>NUCLEOTIDE SEQUENCE</scope>
</reference>
<dbReference type="PROSITE" id="PS00028">
    <property type="entry name" value="ZINC_FINGER_C2H2_1"/>
    <property type="match status" value="1"/>
</dbReference>
<evidence type="ECO:0000313" key="3">
    <source>
        <dbReference type="Proteomes" id="UP000749559"/>
    </source>
</evidence>
<feature type="compositionally biased region" description="Polar residues" evidence="1">
    <location>
        <begin position="252"/>
        <end position="272"/>
    </location>
</feature>
<comment type="caution">
    <text evidence="2">The sequence shown here is derived from an EMBL/GenBank/DDBJ whole genome shotgun (WGS) entry which is preliminary data.</text>
</comment>
<sequence length="497" mass="56263">MGTIMKRELESLLQETIINFYKKRIKTSESLDVDGIVCISPHNVENARELVLKIHKTFIINEGNIHSLQRPPVPPQPSPQFIPKPKLMKSRRFSKGTVMGVKSGPQEEIRVPVPIGYLASEWKSPPMVVPERKYESPEKPELQGQIISPESHNSGDLPVVTPLHIATEPTMPKIVSVRGSTDLYEEQVNVDQGDDNIGLDLTVKKNKSEKTEIDSENNNIIHKTQDENMVKRFKAEPAEQEDDNRDCYGSTGDETLSHSDGQSSSPDVNPSLQPVFPGRIESPIYPQTDSPVFPQRNSPVFPQRESPVFLQHDSPMNFSTKGNTDHVAAFRREITGRFALERGKADAIASEIMRNAYAAQALSNKKPQQRHPIQDIAYGPPYGKRRRVCNHCNRTFSTKSNLNRHYLEQHKQTEEKWAHCKICGVRNYMRHMKRHYKDKHPDALFMTSQWNDSTANEANDSMDNSTDNANGYSENTTPVPSPPLIKREQIEGQVADM</sequence>
<dbReference type="InterPro" id="IPR036236">
    <property type="entry name" value="Znf_C2H2_sf"/>
</dbReference>
<dbReference type="AlphaFoldDB" id="A0A8J1TYK7"/>
<dbReference type="Proteomes" id="UP000749559">
    <property type="component" value="Unassembled WGS sequence"/>
</dbReference>
<dbReference type="PROSITE" id="PS50157">
    <property type="entry name" value="ZINC_FINGER_C2H2_2"/>
    <property type="match status" value="1"/>
</dbReference>
<gene>
    <name evidence="2" type="ORF">OFUS_LOCUS21259</name>
</gene>
<feature type="region of interest" description="Disordered" evidence="1">
    <location>
        <begin position="208"/>
        <end position="280"/>
    </location>
</feature>
<feature type="compositionally biased region" description="Basic and acidic residues" evidence="1">
    <location>
        <begin position="223"/>
        <end position="237"/>
    </location>
</feature>
<organism evidence="2 3">
    <name type="scientific">Owenia fusiformis</name>
    <name type="common">Polychaete worm</name>
    <dbReference type="NCBI Taxonomy" id="6347"/>
    <lineage>
        <taxon>Eukaryota</taxon>
        <taxon>Metazoa</taxon>
        <taxon>Spiralia</taxon>
        <taxon>Lophotrochozoa</taxon>
        <taxon>Annelida</taxon>
        <taxon>Polychaeta</taxon>
        <taxon>Sedentaria</taxon>
        <taxon>Canalipalpata</taxon>
        <taxon>Sabellida</taxon>
        <taxon>Oweniida</taxon>
        <taxon>Oweniidae</taxon>
        <taxon>Owenia</taxon>
    </lineage>
</organism>
<dbReference type="SMART" id="SM00355">
    <property type="entry name" value="ZnF_C2H2"/>
    <property type="match status" value="2"/>
</dbReference>
<keyword evidence="3" id="KW-1185">Reference proteome</keyword>